<sequence length="353" mass="36999">MGFHAVASHVTNAALKLSLLDRSVLREGRSAAQALRDTLALAQEAELLGYERFWVAEHHGVPGIAGSAPTVLAAAIASATSRIRVGTGGVMLPNHRPLVVAEQFAVLGALFPGRIDMGLGRSVGFTRAVQEALGHSVRDVEDFPAQLAELLAWARGDSERRAGEQVRPGVRVQPSDGLPVPAFVLALGAGARIAAEAGLPVVVGGLHDRARLLAAVAEYREAFTPSAWSAEPYVVVAAPVAVADTAEEAGEMLAAEAWALAEARTRGAFPPLPSPERMRTAETSARQRGFFAQARAGHIAGTEADVREALQTLVAQTGADEVLVTASAYDPAALRSSLARLAAVAQELEHQNY</sequence>
<organism evidence="3 4">
    <name type="scientific">Streptacidiphilus jiangxiensis</name>
    <dbReference type="NCBI Taxonomy" id="235985"/>
    <lineage>
        <taxon>Bacteria</taxon>
        <taxon>Bacillati</taxon>
        <taxon>Actinomycetota</taxon>
        <taxon>Actinomycetes</taxon>
        <taxon>Kitasatosporales</taxon>
        <taxon>Streptomycetaceae</taxon>
        <taxon>Streptacidiphilus</taxon>
    </lineage>
</organism>
<keyword evidence="4" id="KW-1185">Reference proteome</keyword>
<proteinExistence type="predicted"/>
<evidence type="ECO:0000313" key="4">
    <source>
        <dbReference type="Proteomes" id="UP000183015"/>
    </source>
</evidence>
<comment type="similarity">
    <text evidence="1">To bacterial alkanal monooxygenase alpha and beta chains.</text>
</comment>
<dbReference type="NCBIfam" id="TIGR03558">
    <property type="entry name" value="oxido_grp_1"/>
    <property type="match status" value="1"/>
</dbReference>
<dbReference type="PANTHER" id="PTHR30137:SF6">
    <property type="entry name" value="LUCIFERASE-LIKE MONOOXYGENASE"/>
    <property type="match status" value="1"/>
</dbReference>
<dbReference type="EMBL" id="FOAZ01000014">
    <property type="protein sequence ID" value="SEL86821.1"/>
    <property type="molecule type" value="Genomic_DNA"/>
</dbReference>
<reference evidence="4" key="1">
    <citation type="submission" date="2016-10" db="EMBL/GenBank/DDBJ databases">
        <authorList>
            <person name="Varghese N."/>
        </authorList>
    </citation>
    <scope>NUCLEOTIDE SEQUENCE [LARGE SCALE GENOMIC DNA]</scope>
    <source>
        <strain evidence="4">DSM 45096 / BCRC 16803 / CGMCC 4.1857 / CIP 109030 / JCM 12277 / KCTC 19219 / NBRC 100920 / 33214</strain>
    </source>
</reference>
<evidence type="ECO:0000313" key="3">
    <source>
        <dbReference type="EMBL" id="SEL86821.1"/>
    </source>
</evidence>
<gene>
    <name evidence="3" type="ORF">SAMN05414137_114133</name>
</gene>
<dbReference type="STRING" id="235985.SAMN05414137_114133"/>
<dbReference type="InterPro" id="IPR019949">
    <property type="entry name" value="CmoO-like"/>
</dbReference>
<evidence type="ECO:0000259" key="2">
    <source>
        <dbReference type="Pfam" id="PF00296"/>
    </source>
</evidence>
<dbReference type="GO" id="GO:0016705">
    <property type="term" value="F:oxidoreductase activity, acting on paired donors, with incorporation or reduction of molecular oxygen"/>
    <property type="evidence" value="ECO:0007669"/>
    <property type="project" value="InterPro"/>
</dbReference>
<protein>
    <submittedName>
        <fullName evidence="3">Luciferase family oxidoreductase, group 1</fullName>
    </submittedName>
</protein>
<feature type="domain" description="Luciferase-like" evidence="2">
    <location>
        <begin position="24"/>
        <end position="320"/>
    </location>
</feature>
<evidence type="ECO:0000256" key="1">
    <source>
        <dbReference type="ARBA" id="ARBA00007789"/>
    </source>
</evidence>
<dbReference type="InterPro" id="IPR036661">
    <property type="entry name" value="Luciferase-like_sf"/>
</dbReference>
<dbReference type="InterPro" id="IPR050766">
    <property type="entry name" value="Bact_Lucif_Oxidored"/>
</dbReference>
<dbReference type="PANTHER" id="PTHR30137">
    <property type="entry name" value="LUCIFERASE-LIKE MONOOXYGENASE"/>
    <property type="match status" value="1"/>
</dbReference>
<dbReference type="InterPro" id="IPR011251">
    <property type="entry name" value="Luciferase-like_dom"/>
</dbReference>
<dbReference type="Proteomes" id="UP000183015">
    <property type="component" value="Unassembled WGS sequence"/>
</dbReference>
<dbReference type="eggNOG" id="COG2141">
    <property type="taxonomic scope" value="Bacteria"/>
</dbReference>
<name>A0A1H7TPZ2_STRJI</name>
<dbReference type="AlphaFoldDB" id="A0A1H7TPZ2"/>
<dbReference type="Gene3D" id="3.20.20.30">
    <property type="entry name" value="Luciferase-like domain"/>
    <property type="match status" value="1"/>
</dbReference>
<dbReference type="Pfam" id="PF00296">
    <property type="entry name" value="Bac_luciferase"/>
    <property type="match status" value="1"/>
</dbReference>
<dbReference type="SUPFAM" id="SSF51679">
    <property type="entry name" value="Bacterial luciferase-like"/>
    <property type="match status" value="1"/>
</dbReference>
<accession>A0A1H7TPZ2</accession>
<dbReference type="GO" id="GO:0005829">
    <property type="term" value="C:cytosol"/>
    <property type="evidence" value="ECO:0007669"/>
    <property type="project" value="TreeGrafter"/>
</dbReference>